<evidence type="ECO:0000256" key="4">
    <source>
        <dbReference type="PIRSR" id="PIRSR602678-1"/>
    </source>
</evidence>
<feature type="binding site" evidence="4">
    <location>
        <position position="221"/>
    </location>
    <ligand>
        <name>a divalent metal cation</name>
        <dbReference type="ChEBI" id="CHEBI:60240"/>
        <label>1</label>
    </ligand>
</feature>
<keyword evidence="3 4" id="KW-0479">Metal-binding</keyword>
<gene>
    <name evidence="5" type="ORF">CNF02_10080</name>
</gene>
<dbReference type="GO" id="GO:0046872">
    <property type="term" value="F:metal ion binding"/>
    <property type="evidence" value="ECO:0007669"/>
    <property type="project" value="UniProtKB-KW"/>
</dbReference>
<comment type="caution">
    <text evidence="5">The sequence shown here is derived from an EMBL/GenBank/DDBJ whole genome shotgun (WGS) entry which is preliminary data.</text>
</comment>
<comment type="similarity">
    <text evidence="1">Belongs to the GTP cyclohydrolase I type 2/NIF3 family.</text>
</comment>
<dbReference type="AlphaFoldDB" id="A0A2A5W9T0"/>
<evidence type="ECO:0000313" key="5">
    <source>
        <dbReference type="EMBL" id="PDH33048.1"/>
    </source>
</evidence>
<dbReference type="Gene3D" id="3.40.1390.30">
    <property type="entry name" value="NIF3 (NGG1p interacting factor 3)-like"/>
    <property type="match status" value="2"/>
</dbReference>
<reference evidence="5 6" key="1">
    <citation type="submission" date="2017-08" db="EMBL/GenBank/DDBJ databases">
        <title>Fine stratification of microbial communities through a metagenomic profile of the photic zone.</title>
        <authorList>
            <person name="Haro-Moreno J.M."/>
            <person name="Lopez-Perez M."/>
            <person name="De La Torre J."/>
            <person name="Picazo A."/>
            <person name="Camacho A."/>
            <person name="Rodriguez-Valera F."/>
        </authorList>
    </citation>
    <scope>NUCLEOTIDE SEQUENCE [LARGE SCALE GENOMIC DNA]</scope>
    <source>
        <strain evidence="5">MED-G28</strain>
    </source>
</reference>
<feature type="binding site" evidence="4">
    <location>
        <position position="225"/>
    </location>
    <ligand>
        <name>a divalent metal cation</name>
        <dbReference type="ChEBI" id="CHEBI:60240"/>
        <label>1</label>
    </ligand>
</feature>
<feature type="binding site" evidence="4">
    <location>
        <position position="65"/>
    </location>
    <ligand>
        <name>a divalent metal cation</name>
        <dbReference type="ChEBI" id="CHEBI:60240"/>
        <label>1</label>
    </ligand>
</feature>
<protein>
    <recommendedName>
        <fullName evidence="2">GTP cyclohydrolase 1 type 2 homolog</fullName>
    </recommendedName>
</protein>
<dbReference type="Proteomes" id="UP000219329">
    <property type="component" value="Unassembled WGS sequence"/>
</dbReference>
<evidence type="ECO:0000313" key="6">
    <source>
        <dbReference type="Proteomes" id="UP000219329"/>
    </source>
</evidence>
<feature type="binding site" evidence="4">
    <location>
        <position position="66"/>
    </location>
    <ligand>
        <name>a divalent metal cation</name>
        <dbReference type="ChEBI" id="CHEBI:60240"/>
        <label>1</label>
    </ligand>
</feature>
<evidence type="ECO:0000256" key="2">
    <source>
        <dbReference type="ARBA" id="ARBA00022112"/>
    </source>
</evidence>
<dbReference type="SUPFAM" id="SSF102705">
    <property type="entry name" value="NIF3 (NGG1p interacting factor 3)-like"/>
    <property type="match status" value="1"/>
</dbReference>
<proteinExistence type="inferred from homology"/>
<dbReference type="NCBIfam" id="TIGR00486">
    <property type="entry name" value="YbgI_SA1388"/>
    <property type="match status" value="1"/>
</dbReference>
<dbReference type="PANTHER" id="PTHR13799:SF14">
    <property type="entry name" value="GTP CYCLOHYDROLASE 1 TYPE 2 HOMOLOG"/>
    <property type="match status" value="1"/>
</dbReference>
<feature type="binding site" evidence="4">
    <location>
        <position position="103"/>
    </location>
    <ligand>
        <name>a divalent metal cation</name>
        <dbReference type="ChEBI" id="CHEBI:60240"/>
        <label>1</label>
    </ligand>
</feature>
<evidence type="ECO:0000256" key="1">
    <source>
        <dbReference type="ARBA" id="ARBA00006964"/>
    </source>
</evidence>
<sequence>MPVSLNELTAELNNLLKPEQFNDYCPNGLQVEGRKEVTKIVSGVTACRALIKAAVAAKADFILVHHGYFWKGENQCITGLKKSRIQMLLQNNLSLSAYHLPLDAHAELGNNAQLAKILELNVGSPLDAEQRNPIVFCGRLNQPMSFDSFSQHINKKLKRVPLSIRGASEKIEKIAWCTGAAQNFIELAVGVGVDAYLTGEVSEQTVHIAREAGLHFFSAGHHATERYGVQAVGNYLSEKFSIQHEFIDIENPV</sequence>
<dbReference type="PANTHER" id="PTHR13799">
    <property type="entry name" value="NGG1 INTERACTING FACTOR 3"/>
    <property type="match status" value="1"/>
</dbReference>
<dbReference type="InterPro" id="IPR002678">
    <property type="entry name" value="DUF34/NIF3"/>
</dbReference>
<dbReference type="FunFam" id="3.40.1390.30:FF:000002">
    <property type="entry name" value="Nif3-like dinuclear metal center protein"/>
    <property type="match status" value="1"/>
</dbReference>
<organism evidence="5 6">
    <name type="scientific">OM182 bacterium MED-G28</name>
    <dbReference type="NCBI Taxonomy" id="1986256"/>
    <lineage>
        <taxon>Bacteria</taxon>
        <taxon>Pseudomonadati</taxon>
        <taxon>Pseudomonadota</taxon>
        <taxon>Gammaproteobacteria</taxon>
        <taxon>OMG group</taxon>
        <taxon>OM182 clade</taxon>
    </lineage>
</organism>
<dbReference type="InterPro" id="IPR036069">
    <property type="entry name" value="DUF34/NIF3_sf"/>
</dbReference>
<dbReference type="EMBL" id="NTJZ01000011">
    <property type="protein sequence ID" value="PDH33048.1"/>
    <property type="molecule type" value="Genomic_DNA"/>
</dbReference>
<dbReference type="GO" id="GO:0005737">
    <property type="term" value="C:cytoplasm"/>
    <property type="evidence" value="ECO:0007669"/>
    <property type="project" value="TreeGrafter"/>
</dbReference>
<accession>A0A2A5W9T0</accession>
<dbReference type="Pfam" id="PF01784">
    <property type="entry name" value="DUF34_NIF3"/>
    <property type="match status" value="1"/>
</dbReference>
<evidence type="ECO:0000256" key="3">
    <source>
        <dbReference type="ARBA" id="ARBA00022723"/>
    </source>
</evidence>
<name>A0A2A5W9T0_9GAMM</name>